<reference evidence="1 2" key="1">
    <citation type="submission" date="2024-09" db="EMBL/GenBank/DDBJ databases">
        <title>Floridaenema gen nov. (Aerosakkonemataceae, Aerosakkonematales ord. nov., Cyanobacteria) from benthic tropical and subtropical fresh waters, with the description of four new species.</title>
        <authorList>
            <person name="Moretto J.A."/>
            <person name="Berthold D.E."/>
            <person name="Lefler F.W."/>
            <person name="Huang I.-S."/>
            <person name="Laughinghouse H. IV."/>
        </authorList>
    </citation>
    <scope>NUCLEOTIDE SEQUENCE [LARGE SCALE GENOMIC DNA]</scope>
    <source>
        <strain evidence="1 2">BLCC-F167</strain>
    </source>
</reference>
<gene>
    <name evidence="1" type="ORF">ACE1CA_00090</name>
</gene>
<accession>A0ABV4WCW4</accession>
<dbReference type="RefSeq" id="WP_413275386.1">
    <property type="nucleotide sequence ID" value="NZ_JBHFNT010000004.1"/>
</dbReference>
<evidence type="ECO:0008006" key="3">
    <source>
        <dbReference type="Google" id="ProtNLM"/>
    </source>
</evidence>
<organism evidence="1 2">
    <name type="scientific">Floridaenema evergladense BLCC-F167</name>
    <dbReference type="NCBI Taxonomy" id="3153639"/>
    <lineage>
        <taxon>Bacteria</taxon>
        <taxon>Bacillati</taxon>
        <taxon>Cyanobacteriota</taxon>
        <taxon>Cyanophyceae</taxon>
        <taxon>Oscillatoriophycideae</taxon>
        <taxon>Aerosakkonematales</taxon>
        <taxon>Aerosakkonemataceae</taxon>
        <taxon>Floridanema</taxon>
        <taxon>Floridanema evergladense</taxon>
    </lineage>
</organism>
<name>A0ABV4WCW4_9CYAN</name>
<keyword evidence="2" id="KW-1185">Reference proteome</keyword>
<protein>
    <recommendedName>
        <fullName evidence="3">Phage antirepressor protein</fullName>
    </recommendedName>
</protein>
<sequence length="272" mass="31432">MLFVELKVSNLQVFDTQKLVDGWLQQEQAGEQFPVPFDIAWQIAGYSRKDSAKRKLPKRLQGEVFHISVENSNAEGGRPKEIIKLSCDGLKHLALMAETEQGDAIRQYFIECEKKWRLVQQCKPEVASEIEILKMKIELAKQEAIAAKANEKTLQLRHYVATNLPEPVQQKILGYEKVQVVEYRDRVLIGDEVVNDGDTITKSALCYRYGFVTRNGKPDYKKLNAHLDAIKIPSEAWKLTPKILENQELRRDYLEELDKQLMTNDRQMWIGE</sequence>
<comment type="caution">
    <text evidence="1">The sequence shown here is derived from an EMBL/GenBank/DDBJ whole genome shotgun (WGS) entry which is preliminary data.</text>
</comment>
<evidence type="ECO:0000313" key="1">
    <source>
        <dbReference type="EMBL" id="MFB2832909.1"/>
    </source>
</evidence>
<proteinExistence type="predicted"/>
<dbReference type="Proteomes" id="UP001576780">
    <property type="component" value="Unassembled WGS sequence"/>
</dbReference>
<evidence type="ECO:0000313" key="2">
    <source>
        <dbReference type="Proteomes" id="UP001576780"/>
    </source>
</evidence>
<dbReference type="EMBL" id="JBHFNT010000004">
    <property type="protein sequence ID" value="MFB2832909.1"/>
    <property type="molecule type" value="Genomic_DNA"/>
</dbReference>